<gene>
    <name evidence="3" type="ORF">A3A87_03245</name>
</gene>
<comment type="caution">
    <text evidence="3">The sequence shown here is derived from an EMBL/GenBank/DDBJ whole genome shotgun (WGS) entry which is preliminary data.</text>
</comment>
<evidence type="ECO:0000313" key="3">
    <source>
        <dbReference type="EMBL" id="OGI51151.1"/>
    </source>
</evidence>
<feature type="domain" description="Histidine kinase/HSP90-like ATPase" evidence="2">
    <location>
        <begin position="12"/>
        <end position="135"/>
    </location>
</feature>
<dbReference type="GO" id="GO:0004674">
    <property type="term" value="F:protein serine/threonine kinase activity"/>
    <property type="evidence" value="ECO:0007669"/>
    <property type="project" value="UniProtKB-KW"/>
</dbReference>
<dbReference type="InterPro" id="IPR036890">
    <property type="entry name" value="HATPase_C_sf"/>
</dbReference>
<dbReference type="Gene3D" id="3.30.565.10">
    <property type="entry name" value="Histidine kinase-like ATPase, C-terminal domain"/>
    <property type="match status" value="1"/>
</dbReference>
<keyword evidence="1" id="KW-0418">Kinase</keyword>
<dbReference type="EMBL" id="MFTC01000050">
    <property type="protein sequence ID" value="OGI51151.1"/>
    <property type="molecule type" value="Genomic_DNA"/>
</dbReference>
<dbReference type="PANTHER" id="PTHR35526">
    <property type="entry name" value="ANTI-SIGMA-F FACTOR RSBW-RELATED"/>
    <property type="match status" value="1"/>
</dbReference>
<dbReference type="CDD" id="cd16936">
    <property type="entry name" value="HATPase_RsbW-like"/>
    <property type="match status" value="1"/>
</dbReference>
<dbReference type="InterPro" id="IPR003594">
    <property type="entry name" value="HATPase_dom"/>
</dbReference>
<dbReference type="Proteomes" id="UP000179037">
    <property type="component" value="Unassembled WGS sequence"/>
</dbReference>
<accession>A0A1F6U1B8</accession>
<evidence type="ECO:0000259" key="2">
    <source>
        <dbReference type="Pfam" id="PF13581"/>
    </source>
</evidence>
<sequence>MDTGERMIELRFPAQASRLKLLRSVVHDVALLCGGSDETAGKVVLAVNEACMNVIQHAYRNDPSGEISVELLNKHGRLVVRVRDFAPAVDPATVRSRALEDIRPGGLGVHLINEVMDEARFLPPPDGVGNLFEMTKKLA</sequence>
<reference evidence="3 4" key="1">
    <citation type="journal article" date="2016" name="Nat. Commun.">
        <title>Thousands of microbial genomes shed light on interconnected biogeochemical processes in an aquifer system.</title>
        <authorList>
            <person name="Anantharaman K."/>
            <person name="Brown C.T."/>
            <person name="Hug L.A."/>
            <person name="Sharon I."/>
            <person name="Castelle C.J."/>
            <person name="Probst A.J."/>
            <person name="Thomas B.C."/>
            <person name="Singh A."/>
            <person name="Wilkins M.J."/>
            <person name="Karaoz U."/>
            <person name="Brodie E.L."/>
            <person name="Williams K.H."/>
            <person name="Hubbard S.S."/>
            <person name="Banfield J.F."/>
        </authorList>
    </citation>
    <scope>NUCLEOTIDE SEQUENCE [LARGE SCALE GENOMIC DNA]</scope>
</reference>
<dbReference type="SUPFAM" id="SSF55874">
    <property type="entry name" value="ATPase domain of HSP90 chaperone/DNA topoisomerase II/histidine kinase"/>
    <property type="match status" value="1"/>
</dbReference>
<dbReference type="AlphaFoldDB" id="A0A1F6U1B8"/>
<proteinExistence type="predicted"/>
<dbReference type="PANTHER" id="PTHR35526:SF3">
    <property type="entry name" value="ANTI-SIGMA-F FACTOR RSBW"/>
    <property type="match status" value="1"/>
</dbReference>
<dbReference type="STRING" id="1817768.A3A87_03245"/>
<keyword evidence="1" id="KW-0723">Serine/threonine-protein kinase</keyword>
<protein>
    <recommendedName>
        <fullName evidence="2">Histidine kinase/HSP90-like ATPase domain-containing protein</fullName>
    </recommendedName>
</protein>
<evidence type="ECO:0000256" key="1">
    <source>
        <dbReference type="ARBA" id="ARBA00022527"/>
    </source>
</evidence>
<keyword evidence="1" id="KW-0808">Transferase</keyword>
<organism evidence="3 4">
    <name type="scientific">Candidatus Muproteobacteria bacterium RIFCSPLOWO2_01_FULL_60_18</name>
    <dbReference type="NCBI Taxonomy" id="1817768"/>
    <lineage>
        <taxon>Bacteria</taxon>
        <taxon>Pseudomonadati</taxon>
        <taxon>Pseudomonadota</taxon>
        <taxon>Candidatus Muproteobacteria</taxon>
    </lineage>
</organism>
<evidence type="ECO:0000313" key="4">
    <source>
        <dbReference type="Proteomes" id="UP000179037"/>
    </source>
</evidence>
<name>A0A1F6U1B8_9PROT</name>
<dbReference type="InterPro" id="IPR050267">
    <property type="entry name" value="Anti-sigma-factor_SerPK"/>
</dbReference>
<dbReference type="Pfam" id="PF13581">
    <property type="entry name" value="HATPase_c_2"/>
    <property type="match status" value="1"/>
</dbReference>